<evidence type="ECO:0000256" key="12">
    <source>
        <dbReference type="ARBA" id="ARBA00025614"/>
    </source>
</evidence>
<evidence type="ECO:0000256" key="3">
    <source>
        <dbReference type="ARBA" id="ARBA00022475"/>
    </source>
</evidence>
<comment type="similarity">
    <text evidence="1 15 16">Belongs to the ATPase B chain family.</text>
</comment>
<name>A0A916NDM2_9FLAO</name>
<keyword evidence="9 15" id="KW-0472">Membrane</keyword>
<keyword evidence="6 15" id="KW-0375">Hydrogen ion transport</keyword>
<evidence type="ECO:0000313" key="19">
    <source>
        <dbReference type="Proteomes" id="UP000683507"/>
    </source>
</evidence>
<dbReference type="PANTHER" id="PTHR33445">
    <property type="entry name" value="ATP SYNTHASE SUBUNIT B', CHLOROPLASTIC"/>
    <property type="match status" value="1"/>
</dbReference>
<dbReference type="HAMAP" id="MF_01398">
    <property type="entry name" value="ATP_synth_b_bprime"/>
    <property type="match status" value="1"/>
</dbReference>
<evidence type="ECO:0000256" key="11">
    <source>
        <dbReference type="ARBA" id="ARBA00025198"/>
    </source>
</evidence>
<dbReference type="InterPro" id="IPR050059">
    <property type="entry name" value="ATP_synthase_B_chain"/>
</dbReference>
<dbReference type="KEGG" id="ptan:CRYO30217_02793"/>
<keyword evidence="3 15" id="KW-1003">Cell membrane</keyword>
<dbReference type="GO" id="GO:0012505">
    <property type="term" value="C:endomembrane system"/>
    <property type="evidence" value="ECO:0007669"/>
    <property type="project" value="UniProtKB-SubCell"/>
</dbReference>
<dbReference type="Pfam" id="PF00430">
    <property type="entry name" value="ATP-synt_B"/>
    <property type="match status" value="1"/>
</dbReference>
<dbReference type="EMBL" id="OU015584">
    <property type="protein sequence ID" value="CAG5085550.1"/>
    <property type="molecule type" value="Genomic_DNA"/>
</dbReference>
<dbReference type="GO" id="GO:0046933">
    <property type="term" value="F:proton-transporting ATP synthase activity, rotational mechanism"/>
    <property type="evidence" value="ECO:0007669"/>
    <property type="project" value="UniProtKB-UniRule"/>
</dbReference>
<dbReference type="RefSeq" id="WP_258542995.1">
    <property type="nucleotide sequence ID" value="NZ_OU015584.1"/>
</dbReference>
<evidence type="ECO:0000256" key="6">
    <source>
        <dbReference type="ARBA" id="ARBA00022781"/>
    </source>
</evidence>
<proteinExistence type="inferred from homology"/>
<evidence type="ECO:0000256" key="1">
    <source>
        <dbReference type="ARBA" id="ARBA00005513"/>
    </source>
</evidence>
<keyword evidence="5 15" id="KW-0812">Transmembrane</keyword>
<dbReference type="GO" id="GO:0005886">
    <property type="term" value="C:plasma membrane"/>
    <property type="evidence" value="ECO:0007669"/>
    <property type="project" value="UniProtKB-SubCell"/>
</dbReference>
<comment type="subunit">
    <text evidence="13">F-type ATPases have 2 components, F(1) - the catalytic core - and F(0) - the membrane proton channel. F(1) has five subunits: alpha(3), beta(3), gamma(1), delta(1), epsilon(1). F(0) has four main subunits: a(1), b(2) and c(10-14). The alpha and beta chains form an alternating ring which encloses part of the gamma chain. F(1) is attached to F(0) by a central stalk formed by the gamma and epsilon chains, while a peripheral stalk is formed by the delta and b chains.</text>
</comment>
<organism evidence="18 19">
    <name type="scientific">Parvicella tangerina</name>
    <dbReference type="NCBI Taxonomy" id="2829795"/>
    <lineage>
        <taxon>Bacteria</taxon>
        <taxon>Pseudomonadati</taxon>
        <taxon>Bacteroidota</taxon>
        <taxon>Flavobacteriia</taxon>
        <taxon>Flavobacteriales</taxon>
        <taxon>Parvicellaceae</taxon>
        <taxon>Parvicella</taxon>
    </lineage>
</organism>
<feature type="coiled-coil region" evidence="17">
    <location>
        <begin position="36"/>
        <end position="143"/>
    </location>
</feature>
<evidence type="ECO:0000256" key="2">
    <source>
        <dbReference type="ARBA" id="ARBA00022448"/>
    </source>
</evidence>
<evidence type="ECO:0000256" key="10">
    <source>
        <dbReference type="ARBA" id="ARBA00023310"/>
    </source>
</evidence>
<evidence type="ECO:0000256" key="7">
    <source>
        <dbReference type="ARBA" id="ARBA00022989"/>
    </source>
</evidence>
<dbReference type="InterPro" id="IPR005864">
    <property type="entry name" value="ATP_synth_F0_bsu_bac"/>
</dbReference>
<dbReference type="NCBIfam" id="NF011041">
    <property type="entry name" value="PRK14471.1"/>
    <property type="match status" value="1"/>
</dbReference>
<keyword evidence="4 15" id="KW-0138">CF(0)</keyword>
<dbReference type="Proteomes" id="UP000683507">
    <property type="component" value="Chromosome"/>
</dbReference>
<evidence type="ECO:0000256" key="8">
    <source>
        <dbReference type="ARBA" id="ARBA00023065"/>
    </source>
</evidence>
<dbReference type="GO" id="GO:0045259">
    <property type="term" value="C:proton-transporting ATP synthase complex"/>
    <property type="evidence" value="ECO:0007669"/>
    <property type="project" value="UniProtKB-KW"/>
</dbReference>
<evidence type="ECO:0000256" key="9">
    <source>
        <dbReference type="ARBA" id="ARBA00023136"/>
    </source>
</evidence>
<protein>
    <recommendedName>
        <fullName evidence="15">ATP synthase subunit b</fullName>
    </recommendedName>
    <alternativeName>
        <fullName evidence="15">ATP synthase F(0) sector subunit b</fullName>
    </alternativeName>
    <alternativeName>
        <fullName evidence="15">ATPase subunit I</fullName>
    </alternativeName>
    <alternativeName>
        <fullName evidence="15">F-type ATPase subunit b</fullName>
        <shortName evidence="15">F-ATPase subunit b</shortName>
    </alternativeName>
</protein>
<evidence type="ECO:0000256" key="13">
    <source>
        <dbReference type="ARBA" id="ARBA00026054"/>
    </source>
</evidence>
<keyword evidence="19" id="KW-1185">Reference proteome</keyword>
<evidence type="ECO:0000256" key="4">
    <source>
        <dbReference type="ARBA" id="ARBA00022547"/>
    </source>
</evidence>
<dbReference type="SUPFAM" id="SSF81573">
    <property type="entry name" value="F1F0 ATP synthase subunit B, membrane domain"/>
    <property type="match status" value="1"/>
</dbReference>
<dbReference type="AlphaFoldDB" id="A0A916NDM2"/>
<comment type="function">
    <text evidence="12">Component of the F(0) channel, it forms part of the peripheral stalk, linking F(1) to F(0). The b'-subunit is a diverged and duplicated form of b found in plants and photosynthetic bacteria.</text>
</comment>
<dbReference type="GO" id="GO:0046961">
    <property type="term" value="F:proton-transporting ATPase activity, rotational mechanism"/>
    <property type="evidence" value="ECO:0007669"/>
    <property type="project" value="TreeGrafter"/>
</dbReference>
<keyword evidence="2 15" id="KW-0813">Transport</keyword>
<comment type="function">
    <text evidence="11 15">F(1)F(0) ATP synthase produces ATP from ADP in the presence of a proton or sodium gradient. F-type ATPases consist of two structural domains, F(1) containing the extramembraneous catalytic core and F(0) containing the membrane proton channel, linked together by a central stalk and a peripheral stalk. During catalysis, ATP synthesis in the catalytic domain of F(1) is coupled via a rotary mechanism of the central stalk subunits to proton translocation.</text>
</comment>
<dbReference type="InterPro" id="IPR002146">
    <property type="entry name" value="ATP_synth_b/b'su_bac/chlpt"/>
</dbReference>
<dbReference type="PANTHER" id="PTHR33445:SF1">
    <property type="entry name" value="ATP SYNTHASE SUBUNIT B"/>
    <property type="match status" value="1"/>
</dbReference>
<evidence type="ECO:0000256" key="16">
    <source>
        <dbReference type="RuleBase" id="RU003848"/>
    </source>
</evidence>
<feature type="transmembrane region" description="Helical" evidence="15">
    <location>
        <begin position="12"/>
        <end position="32"/>
    </location>
</feature>
<evidence type="ECO:0000256" key="15">
    <source>
        <dbReference type="HAMAP-Rule" id="MF_01398"/>
    </source>
</evidence>
<sequence length="166" mass="18728">MEKLWNDFSVGLFFWQTVIFVALVVLLAKYAWKPILKAVKEREDKIKDALEAAENAKLEMAKLKSQNEDMRKEALAERDALLKEAKETKDQIVGESKAAAKVEADKIIASAREEIKAEKVAAMSEIKNQVAELSIEIAEKIVKEQLESDEKQKALVDNLIDDVNLN</sequence>
<evidence type="ECO:0000256" key="14">
    <source>
        <dbReference type="ARBA" id="ARBA00037847"/>
    </source>
</evidence>
<accession>A0A916NDM2</accession>
<keyword evidence="10 15" id="KW-0066">ATP synthesis</keyword>
<dbReference type="NCBIfam" id="TIGR01144">
    <property type="entry name" value="ATP_synt_b"/>
    <property type="match status" value="1"/>
</dbReference>
<comment type="subunit">
    <text evidence="15">F-type ATPases have 2 components, F(1) - the catalytic core - and F(0) - the membrane proton channel. F(1) has five subunits: alpha(3), beta(3), gamma(1), delta(1), epsilon(1). F(0) has three main subunits: a(1), b(2) and c(10-14). The alpha and beta chains form an alternating ring which encloses part of the gamma chain. F(1) is attached to F(0) by a central stalk formed by the gamma and epsilon chains, while a peripheral stalk is formed by the delta and b chains.</text>
</comment>
<keyword evidence="7 15" id="KW-1133">Transmembrane helix</keyword>
<gene>
    <name evidence="15 18" type="primary">atpF</name>
    <name evidence="18" type="ORF">CRYO30217_02793</name>
</gene>
<reference evidence="18" key="1">
    <citation type="submission" date="2021-04" db="EMBL/GenBank/DDBJ databases">
        <authorList>
            <person name="Rodrigo-Torres L."/>
            <person name="Arahal R. D."/>
            <person name="Lucena T."/>
        </authorList>
    </citation>
    <scope>NUCLEOTIDE SEQUENCE</scope>
    <source>
        <strain evidence="18">AS29M-1</strain>
    </source>
</reference>
<evidence type="ECO:0000256" key="5">
    <source>
        <dbReference type="ARBA" id="ARBA00022692"/>
    </source>
</evidence>
<dbReference type="InterPro" id="IPR028987">
    <property type="entry name" value="ATP_synth_B-like_membr_sf"/>
</dbReference>
<comment type="subcellular location">
    <subcellularLocation>
        <location evidence="15">Cell membrane</location>
        <topology evidence="15">Single-pass membrane protein</topology>
    </subcellularLocation>
    <subcellularLocation>
        <location evidence="14">Endomembrane system</location>
        <topology evidence="14">Single-pass membrane protein</topology>
    </subcellularLocation>
</comment>
<evidence type="ECO:0000256" key="17">
    <source>
        <dbReference type="SAM" id="Coils"/>
    </source>
</evidence>
<keyword evidence="17" id="KW-0175">Coiled coil</keyword>
<evidence type="ECO:0000313" key="18">
    <source>
        <dbReference type="EMBL" id="CAG5085550.1"/>
    </source>
</evidence>
<keyword evidence="8 15" id="KW-0406">Ion transport</keyword>
<dbReference type="CDD" id="cd06503">
    <property type="entry name" value="ATP-synt_Fo_b"/>
    <property type="match status" value="1"/>
</dbReference>
<dbReference type="Gene3D" id="1.20.5.620">
    <property type="entry name" value="F1F0 ATP synthase subunit B, membrane domain"/>
    <property type="match status" value="1"/>
</dbReference>